<dbReference type="CDD" id="cd02165">
    <property type="entry name" value="NMNAT"/>
    <property type="match status" value="1"/>
</dbReference>
<dbReference type="Pfam" id="PF01467">
    <property type="entry name" value="CTP_transf_like"/>
    <property type="match status" value="1"/>
</dbReference>
<name>A0A6V7RGF6_9BACL</name>
<dbReference type="PANTHER" id="PTHR39321">
    <property type="entry name" value="NICOTINATE-NUCLEOTIDE ADENYLYLTRANSFERASE-RELATED"/>
    <property type="match status" value="1"/>
</dbReference>
<dbReference type="AlphaFoldDB" id="A0A6V7RGF6"/>
<accession>A0A6V7RGF6</accession>
<evidence type="ECO:0000256" key="4">
    <source>
        <dbReference type="ARBA" id="ARBA00022679"/>
    </source>
</evidence>
<comment type="caution">
    <text evidence="12">The sequence shown here is derived from an EMBL/GenBank/DDBJ whole genome shotgun (WGS) entry which is preliminary data.</text>
</comment>
<evidence type="ECO:0000259" key="11">
    <source>
        <dbReference type="Pfam" id="PF01467"/>
    </source>
</evidence>
<dbReference type="GO" id="GO:0005524">
    <property type="term" value="F:ATP binding"/>
    <property type="evidence" value="ECO:0007669"/>
    <property type="project" value="UniProtKB-KW"/>
</dbReference>
<sequence>MKIGIFGGTFNPIHLGHTNAIGEAKKHFCLDKVIIIPAAQSPLKTDKPMKDSDRVEMIKRATKYLDFVDIDRLELDRSGVSFTYDTIVELKNKYPDDELFFIMGEDQYDSFDRWYRYDDLLDLITFIVLRRNGSTKQIEAPFIAKNTSIFEVSSSEIRKRINQNEQYSHLINDHVYAYIKEHNLYEEK</sequence>
<evidence type="ECO:0000256" key="7">
    <source>
        <dbReference type="ARBA" id="ARBA00022840"/>
    </source>
</evidence>
<evidence type="ECO:0000256" key="5">
    <source>
        <dbReference type="ARBA" id="ARBA00022695"/>
    </source>
</evidence>
<gene>
    <name evidence="10 12" type="primary">nadD</name>
    <name evidence="12" type="ORF">JEOSCH030_01158</name>
</gene>
<dbReference type="Proteomes" id="UP000521032">
    <property type="component" value="Unassembled WGS sequence"/>
</dbReference>
<evidence type="ECO:0000256" key="6">
    <source>
        <dbReference type="ARBA" id="ARBA00022741"/>
    </source>
</evidence>
<evidence type="ECO:0000313" key="13">
    <source>
        <dbReference type="Proteomes" id="UP000521032"/>
    </source>
</evidence>
<dbReference type="UniPathway" id="UPA00253">
    <property type="reaction ID" value="UER00332"/>
</dbReference>
<dbReference type="InterPro" id="IPR014729">
    <property type="entry name" value="Rossmann-like_a/b/a_fold"/>
</dbReference>
<dbReference type="GO" id="GO:0004515">
    <property type="term" value="F:nicotinate-nucleotide adenylyltransferase activity"/>
    <property type="evidence" value="ECO:0007669"/>
    <property type="project" value="UniProtKB-UniRule"/>
</dbReference>
<dbReference type="HAMAP" id="MF_00244">
    <property type="entry name" value="NaMN_adenylyltr"/>
    <property type="match status" value="1"/>
</dbReference>
<evidence type="ECO:0000256" key="8">
    <source>
        <dbReference type="ARBA" id="ARBA00023027"/>
    </source>
</evidence>
<proteinExistence type="inferred from homology"/>
<dbReference type="NCBIfam" id="NF000840">
    <property type="entry name" value="PRK00071.1-3"/>
    <property type="match status" value="1"/>
</dbReference>
<organism evidence="12 13">
    <name type="scientific">Phocicoccus schoeneichii</name>
    <dbReference type="NCBI Taxonomy" id="1812261"/>
    <lineage>
        <taxon>Bacteria</taxon>
        <taxon>Bacillati</taxon>
        <taxon>Bacillota</taxon>
        <taxon>Bacilli</taxon>
        <taxon>Bacillales</taxon>
        <taxon>Salinicoccaceae</taxon>
        <taxon>Phocicoccus</taxon>
    </lineage>
</organism>
<dbReference type="InterPro" id="IPR005248">
    <property type="entry name" value="NadD/NMNAT"/>
</dbReference>
<keyword evidence="7 10" id="KW-0067">ATP-binding</keyword>
<evidence type="ECO:0000256" key="9">
    <source>
        <dbReference type="ARBA" id="ARBA00048721"/>
    </source>
</evidence>
<dbReference type="NCBIfam" id="TIGR00125">
    <property type="entry name" value="cyt_tran_rel"/>
    <property type="match status" value="1"/>
</dbReference>
<reference evidence="12 13" key="1">
    <citation type="submission" date="2020-07" db="EMBL/GenBank/DDBJ databases">
        <authorList>
            <person name="Criscuolo A."/>
        </authorList>
    </citation>
    <scope>NUCLEOTIDE SEQUENCE [LARGE SCALE GENOMIC DNA]</scope>
    <source>
        <strain evidence="13">CIP 111030</strain>
    </source>
</reference>
<dbReference type="SUPFAM" id="SSF52374">
    <property type="entry name" value="Nucleotidylyl transferase"/>
    <property type="match status" value="1"/>
</dbReference>
<dbReference type="EMBL" id="CAJEWE010000010">
    <property type="protein sequence ID" value="CAD2076835.1"/>
    <property type="molecule type" value="Genomic_DNA"/>
</dbReference>
<evidence type="ECO:0000256" key="10">
    <source>
        <dbReference type="HAMAP-Rule" id="MF_00244"/>
    </source>
</evidence>
<keyword evidence="6 10" id="KW-0547">Nucleotide-binding</keyword>
<feature type="domain" description="Cytidyltransferase-like" evidence="11">
    <location>
        <begin position="5"/>
        <end position="160"/>
    </location>
</feature>
<dbReference type="InterPro" id="IPR004821">
    <property type="entry name" value="Cyt_trans-like"/>
</dbReference>
<comment type="similarity">
    <text evidence="10">Belongs to the NadD family.</text>
</comment>
<evidence type="ECO:0000256" key="2">
    <source>
        <dbReference type="ARBA" id="ARBA00005019"/>
    </source>
</evidence>
<dbReference type="PANTHER" id="PTHR39321:SF3">
    <property type="entry name" value="PHOSPHOPANTETHEINE ADENYLYLTRANSFERASE"/>
    <property type="match status" value="1"/>
</dbReference>
<keyword evidence="3 10" id="KW-0662">Pyridine nucleotide biosynthesis</keyword>
<evidence type="ECO:0000313" key="12">
    <source>
        <dbReference type="EMBL" id="CAD2076835.1"/>
    </source>
</evidence>
<evidence type="ECO:0000256" key="3">
    <source>
        <dbReference type="ARBA" id="ARBA00022642"/>
    </source>
</evidence>
<dbReference type="NCBIfam" id="TIGR00482">
    <property type="entry name" value="nicotinate (nicotinamide) nucleotide adenylyltransferase"/>
    <property type="match status" value="1"/>
</dbReference>
<comment type="function">
    <text evidence="1 10">Catalyzes the reversible adenylation of nicotinate mononucleotide (NaMN) to nicotinic acid adenine dinucleotide (NaAD).</text>
</comment>
<protein>
    <recommendedName>
        <fullName evidence="10">Probable nicotinate-nucleotide adenylyltransferase</fullName>
        <ecNumber evidence="10">2.7.7.18</ecNumber>
    </recommendedName>
    <alternativeName>
        <fullName evidence="10">Deamido-NAD(+) diphosphorylase</fullName>
    </alternativeName>
    <alternativeName>
        <fullName evidence="10">Deamido-NAD(+) pyrophosphorylase</fullName>
    </alternativeName>
    <alternativeName>
        <fullName evidence="10">Nicotinate mononucleotide adenylyltransferase</fullName>
        <shortName evidence="10">NaMN adenylyltransferase</shortName>
    </alternativeName>
</protein>
<keyword evidence="5 10" id="KW-0548">Nucleotidyltransferase</keyword>
<dbReference type="Gene3D" id="3.40.50.620">
    <property type="entry name" value="HUPs"/>
    <property type="match status" value="1"/>
</dbReference>
<keyword evidence="8 10" id="KW-0520">NAD</keyword>
<dbReference type="RefSeq" id="WP_186087485.1">
    <property type="nucleotide sequence ID" value="NZ_BMDB01000001.1"/>
</dbReference>
<comment type="catalytic activity">
    <reaction evidence="9 10">
        <text>nicotinate beta-D-ribonucleotide + ATP + H(+) = deamido-NAD(+) + diphosphate</text>
        <dbReference type="Rhea" id="RHEA:22860"/>
        <dbReference type="ChEBI" id="CHEBI:15378"/>
        <dbReference type="ChEBI" id="CHEBI:30616"/>
        <dbReference type="ChEBI" id="CHEBI:33019"/>
        <dbReference type="ChEBI" id="CHEBI:57502"/>
        <dbReference type="ChEBI" id="CHEBI:58437"/>
        <dbReference type="EC" id="2.7.7.18"/>
    </reaction>
</comment>
<evidence type="ECO:0000256" key="1">
    <source>
        <dbReference type="ARBA" id="ARBA00002324"/>
    </source>
</evidence>
<dbReference type="EC" id="2.7.7.18" evidence="10"/>
<keyword evidence="4 10" id="KW-0808">Transferase</keyword>
<dbReference type="GO" id="GO:0009435">
    <property type="term" value="P:NAD+ biosynthetic process"/>
    <property type="evidence" value="ECO:0007669"/>
    <property type="project" value="UniProtKB-UniRule"/>
</dbReference>
<comment type="pathway">
    <text evidence="2 10">Cofactor biosynthesis; NAD(+) biosynthesis; deamido-NAD(+) from nicotinate D-ribonucleotide: step 1/1.</text>
</comment>
<keyword evidence="13" id="KW-1185">Reference proteome</keyword>